<dbReference type="EMBL" id="JBJUIK010000004">
    <property type="protein sequence ID" value="KAL3531349.1"/>
    <property type="molecule type" value="Genomic_DNA"/>
</dbReference>
<sequence length="277" mass="30942">MGRKPKSAKAEERAKANANENFCLPLESMKDEQRSFSSLPSKKKSSEKASTSMKAVTRKSGRLRSLRSPMSNQEMMVEEIDLADTDKEEDPLVQQSPGPRVQQLNSEPLAQQFNSEPLAQQINSEPVSNLQSLEDKIDFLVQSVKEFKSQGTKSPFRSETHSMEINYRTLYIDSQKKIEALTEENHQLAKKLEFASGKAEAFEQIKDVFGNLKDMVVMTNMARATEAFINLSSQTAIGKLSLAGVTTAHDAAAVTLAANEHNTTSPPTRKKYERKRK</sequence>
<evidence type="ECO:0000313" key="4">
    <source>
        <dbReference type="Proteomes" id="UP001630127"/>
    </source>
</evidence>
<feature type="compositionally biased region" description="Basic residues" evidence="2">
    <location>
        <begin position="268"/>
        <end position="277"/>
    </location>
</feature>
<name>A0ABD3AJP6_9GENT</name>
<feature type="coiled-coil region" evidence="1">
    <location>
        <begin position="130"/>
        <end position="198"/>
    </location>
</feature>
<dbReference type="Proteomes" id="UP001630127">
    <property type="component" value="Unassembled WGS sequence"/>
</dbReference>
<dbReference type="PANTHER" id="PTHR38936">
    <property type="entry name" value="TITIN-LIKE ISOFORM X2"/>
    <property type="match status" value="1"/>
</dbReference>
<feature type="region of interest" description="Disordered" evidence="2">
    <location>
        <begin position="257"/>
        <end position="277"/>
    </location>
</feature>
<reference evidence="3 4" key="1">
    <citation type="submission" date="2024-11" db="EMBL/GenBank/DDBJ databases">
        <title>A near-complete genome assembly of Cinchona calisaya.</title>
        <authorList>
            <person name="Lian D.C."/>
            <person name="Zhao X.W."/>
            <person name="Wei L."/>
        </authorList>
    </citation>
    <scope>NUCLEOTIDE SEQUENCE [LARGE SCALE GENOMIC DNA]</scope>
    <source>
        <tissue evidence="3">Nenye</tissue>
    </source>
</reference>
<dbReference type="AlphaFoldDB" id="A0ABD3AJP6"/>
<proteinExistence type="predicted"/>
<gene>
    <name evidence="3" type="ORF">ACH5RR_010671</name>
</gene>
<feature type="region of interest" description="Disordered" evidence="2">
    <location>
        <begin position="1"/>
        <end position="74"/>
    </location>
</feature>
<keyword evidence="4" id="KW-1185">Reference proteome</keyword>
<organism evidence="3 4">
    <name type="scientific">Cinchona calisaya</name>
    <dbReference type="NCBI Taxonomy" id="153742"/>
    <lineage>
        <taxon>Eukaryota</taxon>
        <taxon>Viridiplantae</taxon>
        <taxon>Streptophyta</taxon>
        <taxon>Embryophyta</taxon>
        <taxon>Tracheophyta</taxon>
        <taxon>Spermatophyta</taxon>
        <taxon>Magnoliopsida</taxon>
        <taxon>eudicotyledons</taxon>
        <taxon>Gunneridae</taxon>
        <taxon>Pentapetalae</taxon>
        <taxon>asterids</taxon>
        <taxon>lamiids</taxon>
        <taxon>Gentianales</taxon>
        <taxon>Rubiaceae</taxon>
        <taxon>Cinchonoideae</taxon>
        <taxon>Cinchoneae</taxon>
        <taxon>Cinchona</taxon>
    </lineage>
</organism>
<evidence type="ECO:0000313" key="3">
    <source>
        <dbReference type="EMBL" id="KAL3531349.1"/>
    </source>
</evidence>
<protein>
    <submittedName>
        <fullName evidence="3">Uncharacterized protein</fullName>
    </submittedName>
</protein>
<comment type="caution">
    <text evidence="3">The sequence shown here is derived from an EMBL/GenBank/DDBJ whole genome shotgun (WGS) entry which is preliminary data.</text>
</comment>
<accession>A0ABD3AJP6</accession>
<keyword evidence="1" id="KW-0175">Coiled coil</keyword>
<dbReference type="PANTHER" id="PTHR38936:SF1">
    <property type="entry name" value="DUF641 DOMAIN-CONTAINING PROTEIN"/>
    <property type="match status" value="1"/>
</dbReference>
<evidence type="ECO:0000256" key="1">
    <source>
        <dbReference type="SAM" id="Coils"/>
    </source>
</evidence>
<evidence type="ECO:0000256" key="2">
    <source>
        <dbReference type="SAM" id="MobiDB-lite"/>
    </source>
</evidence>
<feature type="compositionally biased region" description="Basic residues" evidence="2">
    <location>
        <begin position="56"/>
        <end position="65"/>
    </location>
</feature>